<proteinExistence type="inferred from homology"/>
<feature type="domain" description="Putative zinc-finger" evidence="4">
    <location>
        <begin position="5"/>
        <end position="40"/>
    </location>
</feature>
<evidence type="ECO:0000313" key="5">
    <source>
        <dbReference type="EMBL" id="KIL74113.1"/>
    </source>
</evidence>
<dbReference type="InterPro" id="IPR027383">
    <property type="entry name" value="Znf_put"/>
</dbReference>
<evidence type="ECO:0000256" key="3">
    <source>
        <dbReference type="SAM" id="Phobius"/>
    </source>
</evidence>
<feature type="transmembrane region" description="Helical" evidence="3">
    <location>
        <begin position="91"/>
        <end position="110"/>
    </location>
</feature>
<dbReference type="InterPro" id="IPR041916">
    <property type="entry name" value="Anti_sigma_zinc_sf"/>
</dbReference>
<organism evidence="5 6">
    <name type="scientific">Bacillus badius</name>
    <dbReference type="NCBI Taxonomy" id="1455"/>
    <lineage>
        <taxon>Bacteria</taxon>
        <taxon>Bacillati</taxon>
        <taxon>Bacillota</taxon>
        <taxon>Bacilli</taxon>
        <taxon>Bacillales</taxon>
        <taxon>Bacillaceae</taxon>
        <taxon>Pseudobacillus</taxon>
    </lineage>
</organism>
<evidence type="ECO:0000259" key="4">
    <source>
        <dbReference type="Pfam" id="PF13490"/>
    </source>
</evidence>
<dbReference type="Pfam" id="PF13490">
    <property type="entry name" value="zf-HC2"/>
    <property type="match status" value="1"/>
</dbReference>
<keyword evidence="6" id="KW-1185">Reference proteome</keyword>
<keyword evidence="3" id="KW-0472">Membrane</keyword>
<evidence type="ECO:0000313" key="6">
    <source>
        <dbReference type="Proteomes" id="UP000031982"/>
    </source>
</evidence>
<protein>
    <recommendedName>
        <fullName evidence="2">Anti-sigma-W factor RsiW</fullName>
    </recommendedName>
</protein>
<comment type="similarity">
    <text evidence="1">Belongs to the zinc-associated anti-sigma factor (ZAS) superfamily. Anti-sigma-W factor family.</text>
</comment>
<dbReference type="Gene3D" id="1.10.10.1320">
    <property type="entry name" value="Anti-sigma factor, zinc-finger domain"/>
    <property type="match status" value="1"/>
</dbReference>
<keyword evidence="3" id="KW-1133">Transmembrane helix</keyword>
<sequence>MMASCQKEIVRLMHNYLDGELISGEQRKLKVHLQKCENCRQHFFELKKTIALVQSMSQVRAPEGFTEKVLFSLPKEARMSSIQRWIRKHPFFMAASLFIVLTTGGFLSSWQQETDHFAFTKHENLHVENDTVVVPAGERVKGDIVVRNGDIRIEGEVEGDVTVINGEKYMASAGNVTGDIEEIDEAFGWLWYKLKKTVAGVFD</sequence>
<reference evidence="5 6" key="1">
    <citation type="submission" date="2015-01" db="EMBL/GenBank/DDBJ databases">
        <title>Genome Assembly of Bacillus badius MTCC 1458.</title>
        <authorList>
            <person name="Verma A."/>
            <person name="Khatri I."/>
            <person name="Mual P."/>
            <person name="Subramanian S."/>
            <person name="Krishnamurthi S."/>
        </authorList>
    </citation>
    <scope>NUCLEOTIDE SEQUENCE [LARGE SCALE GENOMIC DNA]</scope>
    <source>
        <strain evidence="5 6">MTCC 1458</strain>
    </source>
</reference>
<comment type="caution">
    <text evidence="5">The sequence shown here is derived from an EMBL/GenBank/DDBJ whole genome shotgun (WGS) entry which is preliminary data.</text>
</comment>
<gene>
    <name evidence="5" type="ORF">SD77_2969</name>
</gene>
<dbReference type="EMBL" id="JXLP01000027">
    <property type="protein sequence ID" value="KIL74113.1"/>
    <property type="molecule type" value="Genomic_DNA"/>
</dbReference>
<evidence type="ECO:0000256" key="1">
    <source>
        <dbReference type="ARBA" id="ARBA00024353"/>
    </source>
</evidence>
<name>A0ABR5AP45_BACBA</name>
<dbReference type="Proteomes" id="UP000031982">
    <property type="component" value="Unassembled WGS sequence"/>
</dbReference>
<keyword evidence="3" id="KW-0812">Transmembrane</keyword>
<evidence type="ECO:0000256" key="2">
    <source>
        <dbReference type="ARBA" id="ARBA00024438"/>
    </source>
</evidence>
<accession>A0ABR5AP45</accession>